<dbReference type="AlphaFoldDB" id="A0A139Y5L8"/>
<dbReference type="Proteomes" id="UP000074247">
    <property type="component" value="Unassembled WGS sequence"/>
</dbReference>
<dbReference type="EMBL" id="AGQS02003819">
    <property type="protein sequence ID" value="KYF46397.1"/>
    <property type="molecule type" value="Genomic_DNA"/>
</dbReference>
<evidence type="ECO:0000313" key="4">
    <source>
        <dbReference type="Proteomes" id="UP000074247"/>
    </source>
</evidence>
<evidence type="ECO:0008006" key="5">
    <source>
        <dbReference type="Google" id="ProtNLM"/>
    </source>
</evidence>
<feature type="transmembrane region" description="Helical" evidence="2">
    <location>
        <begin position="71"/>
        <end position="94"/>
    </location>
</feature>
<keyword evidence="2" id="KW-0812">Transmembrane</keyword>
<name>A0A139Y5L8_TOXGO</name>
<protein>
    <recommendedName>
        <fullName evidence="5">Transmembrane protein</fullName>
    </recommendedName>
</protein>
<keyword evidence="2" id="KW-1133">Transmembrane helix</keyword>
<organism evidence="3 4">
    <name type="scientific">Toxoplasma gondii ARI</name>
    <dbReference type="NCBI Taxonomy" id="1074872"/>
    <lineage>
        <taxon>Eukaryota</taxon>
        <taxon>Sar</taxon>
        <taxon>Alveolata</taxon>
        <taxon>Apicomplexa</taxon>
        <taxon>Conoidasida</taxon>
        <taxon>Coccidia</taxon>
        <taxon>Eucoccidiorida</taxon>
        <taxon>Eimeriorina</taxon>
        <taxon>Sarcocystidae</taxon>
        <taxon>Toxoplasma</taxon>
    </lineage>
</organism>
<feature type="region of interest" description="Disordered" evidence="1">
    <location>
        <begin position="254"/>
        <end position="279"/>
    </location>
</feature>
<sequence>MNLFLFFLRFRAIPRSSVLPSQSLLLKTAKRVHSPLFLVYLLLLSAVPAAVTRELCEFEVLEKPFRLFRRILSLASFSILPLCASSSASLLSAFACRFFRFSSSIVSPRFARSSLSLSLFLWLHLCGFLFFLLFVCGDAVCPNSFSTMANSGINWPGLYRWSMEYHDGTLPRSLSKEDSDFLQNAIREAMRHQEDPAKVLAEQLAVIDGFNQGNSSIRLSLGAAVVSCVCTLRGNAELATSWRLSRSWNASSTTTQNSLETLKSESRGKSNAGIHRCPR</sequence>
<evidence type="ECO:0000313" key="3">
    <source>
        <dbReference type="EMBL" id="KYF46397.1"/>
    </source>
</evidence>
<evidence type="ECO:0000256" key="1">
    <source>
        <dbReference type="SAM" id="MobiDB-lite"/>
    </source>
</evidence>
<dbReference type="VEuPathDB" id="ToxoDB:TGARI_273905A"/>
<gene>
    <name evidence="3" type="ORF">TGARI_273905A</name>
</gene>
<keyword evidence="2" id="KW-0472">Membrane</keyword>
<reference evidence="3 4" key="1">
    <citation type="journal article" date="2016" name="Nat. Commun.">
        <title>Local admixture of amplified and diversified secreted pathogenesis determinants shapes mosaic Toxoplasma gondii genomes.</title>
        <authorList>
            <person name="Lorenzi H."/>
            <person name="Khan A."/>
            <person name="Behnke M.S."/>
            <person name="Namasivayam S."/>
            <person name="Swapna L.S."/>
            <person name="Hadjithomas M."/>
            <person name="Karamycheva S."/>
            <person name="Pinney D."/>
            <person name="Brunk B.P."/>
            <person name="Ajioka J.W."/>
            <person name="Ajzenberg D."/>
            <person name="Boothroyd J.C."/>
            <person name="Boyle J.P."/>
            <person name="Darde M.L."/>
            <person name="Diaz-Miranda M.A."/>
            <person name="Dubey J.P."/>
            <person name="Fritz H.M."/>
            <person name="Gennari S.M."/>
            <person name="Gregory B.D."/>
            <person name="Kim K."/>
            <person name="Saeij J.P."/>
            <person name="Su C."/>
            <person name="White M.W."/>
            <person name="Zhu X.Q."/>
            <person name="Howe D.K."/>
            <person name="Rosenthal B.M."/>
            <person name="Grigg M.E."/>
            <person name="Parkinson J."/>
            <person name="Liu L."/>
            <person name="Kissinger J.C."/>
            <person name="Roos D.S."/>
            <person name="Sibley L.D."/>
        </authorList>
    </citation>
    <scope>NUCLEOTIDE SEQUENCE [LARGE SCALE GENOMIC DNA]</scope>
    <source>
        <strain evidence="3 4">ARI</strain>
    </source>
</reference>
<evidence type="ECO:0000256" key="2">
    <source>
        <dbReference type="SAM" id="Phobius"/>
    </source>
</evidence>
<feature type="non-terminal residue" evidence="3">
    <location>
        <position position="279"/>
    </location>
</feature>
<accession>A0A139Y5L8</accession>
<comment type="caution">
    <text evidence="3">The sequence shown here is derived from an EMBL/GenBank/DDBJ whole genome shotgun (WGS) entry which is preliminary data.</text>
</comment>
<proteinExistence type="predicted"/>
<feature type="transmembrane region" description="Helical" evidence="2">
    <location>
        <begin position="115"/>
        <end position="135"/>
    </location>
</feature>